<evidence type="ECO:0000256" key="3">
    <source>
        <dbReference type="ARBA" id="ARBA00022840"/>
    </source>
</evidence>
<dbReference type="GO" id="GO:0030272">
    <property type="term" value="F:5-formyltetrahydrofolate cyclo-ligase activity"/>
    <property type="evidence" value="ECO:0007669"/>
    <property type="project" value="UniProtKB-EC"/>
</dbReference>
<gene>
    <name evidence="6" type="ORF">UA08_07483</name>
</gene>
<dbReference type="SUPFAM" id="SSF100950">
    <property type="entry name" value="NagB/RpiA/CoA transferase-like"/>
    <property type="match status" value="1"/>
</dbReference>
<evidence type="ECO:0000256" key="1">
    <source>
        <dbReference type="ARBA" id="ARBA00010638"/>
    </source>
</evidence>
<dbReference type="GO" id="GO:0005524">
    <property type="term" value="F:ATP binding"/>
    <property type="evidence" value="ECO:0007669"/>
    <property type="project" value="UniProtKB-KW"/>
</dbReference>
<dbReference type="Gene3D" id="3.40.50.10420">
    <property type="entry name" value="NagB/RpiA/CoA transferase-like"/>
    <property type="match status" value="1"/>
</dbReference>
<keyword evidence="3" id="KW-0067">ATP-binding</keyword>
<dbReference type="STRING" id="1441469.A0A225AUH9"/>
<dbReference type="AlphaFoldDB" id="A0A225AUH9"/>
<dbReference type="GO" id="GO:0009396">
    <property type="term" value="P:folic acid-containing compound biosynthetic process"/>
    <property type="evidence" value="ECO:0007669"/>
    <property type="project" value="TreeGrafter"/>
</dbReference>
<dbReference type="RefSeq" id="XP_020117248.1">
    <property type="nucleotide sequence ID" value="XM_020262382.1"/>
</dbReference>
<accession>A0A225AUH9</accession>
<proteinExistence type="inferred from homology"/>
<evidence type="ECO:0000256" key="2">
    <source>
        <dbReference type="ARBA" id="ARBA00022741"/>
    </source>
</evidence>
<dbReference type="GO" id="GO:0005739">
    <property type="term" value="C:mitochondrion"/>
    <property type="evidence" value="ECO:0007669"/>
    <property type="project" value="TreeGrafter"/>
</dbReference>
<comment type="catalytic activity">
    <reaction evidence="4">
        <text>(6S)-5-formyl-5,6,7,8-tetrahydrofolate + ATP = (6R)-5,10-methenyltetrahydrofolate + ADP + phosphate</text>
        <dbReference type="Rhea" id="RHEA:10488"/>
        <dbReference type="ChEBI" id="CHEBI:30616"/>
        <dbReference type="ChEBI" id="CHEBI:43474"/>
        <dbReference type="ChEBI" id="CHEBI:57455"/>
        <dbReference type="ChEBI" id="CHEBI:57457"/>
        <dbReference type="ChEBI" id="CHEBI:456216"/>
        <dbReference type="EC" id="6.3.3.2"/>
    </reaction>
</comment>
<dbReference type="InterPro" id="IPR024185">
    <property type="entry name" value="FTHF_cligase-like_sf"/>
</dbReference>
<evidence type="ECO:0000256" key="5">
    <source>
        <dbReference type="ARBA" id="ARBA00038966"/>
    </source>
</evidence>
<dbReference type="PANTHER" id="PTHR23407:SF1">
    <property type="entry name" value="5-FORMYLTETRAHYDROFOLATE CYCLO-LIGASE"/>
    <property type="match status" value="1"/>
</dbReference>
<evidence type="ECO:0000313" key="6">
    <source>
        <dbReference type="EMBL" id="OKL57127.1"/>
    </source>
</evidence>
<dbReference type="InterPro" id="IPR002698">
    <property type="entry name" value="FTHF_cligase"/>
</dbReference>
<dbReference type="InterPro" id="IPR037171">
    <property type="entry name" value="NagB/RpiA_transferase-like"/>
</dbReference>
<organism evidence="6 7">
    <name type="scientific">Talaromyces atroroseus</name>
    <dbReference type="NCBI Taxonomy" id="1441469"/>
    <lineage>
        <taxon>Eukaryota</taxon>
        <taxon>Fungi</taxon>
        <taxon>Dikarya</taxon>
        <taxon>Ascomycota</taxon>
        <taxon>Pezizomycotina</taxon>
        <taxon>Eurotiomycetes</taxon>
        <taxon>Eurotiomycetidae</taxon>
        <taxon>Eurotiales</taxon>
        <taxon>Trichocomaceae</taxon>
        <taxon>Talaromyces</taxon>
        <taxon>Talaromyces sect. Trachyspermi</taxon>
    </lineage>
</organism>
<dbReference type="OrthoDB" id="2015992at2759"/>
<dbReference type="Proteomes" id="UP000214365">
    <property type="component" value="Unassembled WGS sequence"/>
</dbReference>
<dbReference type="PANTHER" id="PTHR23407">
    <property type="entry name" value="ATPASE INHIBITOR/5-FORMYLTETRAHYDROFOLATE CYCLO-LIGASE"/>
    <property type="match status" value="1"/>
</dbReference>
<dbReference type="EMBL" id="LFMY01000012">
    <property type="protein sequence ID" value="OKL57127.1"/>
    <property type="molecule type" value="Genomic_DNA"/>
</dbReference>
<dbReference type="Pfam" id="PF01812">
    <property type="entry name" value="5-FTHF_cyc-lig"/>
    <property type="match status" value="1"/>
</dbReference>
<comment type="caution">
    <text evidence="6">The sequence shown here is derived from an EMBL/GenBank/DDBJ whole genome shotgun (WGS) entry which is preliminary data.</text>
</comment>
<sequence>MPQGEISTTSIVRDALASGKEVFIPYTHKLAETGKESTQPKISVMDMLRLESMEEFESLRPDKWGIPSLDKSSIPLKQNCLGGTGVLPERPRGGSDDLGLDLIVMPGMAFDTDLRRLGHGKGEIAGSPRASQRPFLGKTDFPPSIYCKTIQVKTNADRMANAVALALVEQIILPPEAIPVASHDQPVDAVIVGDGRLIVAKTP</sequence>
<name>A0A225AUH9_TALAT</name>
<comment type="similarity">
    <text evidence="1">Belongs to the 5-formyltetrahydrofolate cyclo-ligase family.</text>
</comment>
<dbReference type="GeneID" id="31007239"/>
<keyword evidence="2" id="KW-0547">Nucleotide-binding</keyword>
<reference evidence="6 7" key="1">
    <citation type="submission" date="2015-06" db="EMBL/GenBank/DDBJ databases">
        <title>Talaromyces atroroseus IBT 11181 draft genome.</title>
        <authorList>
            <person name="Rasmussen K.B."/>
            <person name="Rasmussen S."/>
            <person name="Petersen B."/>
            <person name="Sicheritz-Ponten T."/>
            <person name="Mortensen U.H."/>
            <person name="Thrane U."/>
        </authorList>
    </citation>
    <scope>NUCLEOTIDE SEQUENCE [LARGE SCALE GENOMIC DNA]</scope>
    <source>
        <strain evidence="6 7">IBT 11181</strain>
    </source>
</reference>
<evidence type="ECO:0000313" key="7">
    <source>
        <dbReference type="Proteomes" id="UP000214365"/>
    </source>
</evidence>
<evidence type="ECO:0000256" key="4">
    <source>
        <dbReference type="ARBA" id="ARBA00036539"/>
    </source>
</evidence>
<keyword evidence="7" id="KW-1185">Reference proteome</keyword>
<dbReference type="EC" id="6.3.3.2" evidence="5"/>
<dbReference type="GO" id="GO:0035999">
    <property type="term" value="P:tetrahydrofolate interconversion"/>
    <property type="evidence" value="ECO:0007669"/>
    <property type="project" value="TreeGrafter"/>
</dbReference>
<protein>
    <recommendedName>
        <fullName evidence="5">5-formyltetrahydrofolate cyclo-ligase</fullName>
        <ecNumber evidence="5">6.3.3.2</ecNumber>
    </recommendedName>
</protein>